<dbReference type="Pfam" id="PF00582">
    <property type="entry name" value="Usp"/>
    <property type="match status" value="1"/>
</dbReference>
<dbReference type="Proteomes" id="UP001597273">
    <property type="component" value="Unassembled WGS sequence"/>
</dbReference>
<dbReference type="EMBL" id="JBHUFW010000007">
    <property type="protein sequence ID" value="MFD1863277.1"/>
    <property type="molecule type" value="Genomic_DNA"/>
</dbReference>
<dbReference type="CDD" id="cd00293">
    <property type="entry name" value="USP-like"/>
    <property type="match status" value="1"/>
</dbReference>
<dbReference type="InterPro" id="IPR006016">
    <property type="entry name" value="UspA"/>
</dbReference>
<sequence>MFHNIAVAYDGSDGSKMAFNQAIEMKKVLPDVKLSVIYVNEEYNENFRAARMKDASAPVVSPQVDSTYAQYMPPEIGENHHRAPNDLRQPDEFEHSSIEYSKHMHNAIQQQLDEKGVEADVLALEGSAGKTIAAFIEEQNIDLLVIGNSGKSGLQRFFIGSVSKKLIKESSCSVLVVK</sequence>
<dbReference type="InterPro" id="IPR014729">
    <property type="entry name" value="Rossmann-like_a/b/a_fold"/>
</dbReference>
<comment type="similarity">
    <text evidence="1">Belongs to the universal stress protein A family.</text>
</comment>
<keyword evidence="4" id="KW-1185">Reference proteome</keyword>
<name>A0ABW4QI66_9BACL</name>
<dbReference type="PRINTS" id="PR01438">
    <property type="entry name" value="UNVRSLSTRESS"/>
</dbReference>
<evidence type="ECO:0000256" key="1">
    <source>
        <dbReference type="ARBA" id="ARBA00008791"/>
    </source>
</evidence>
<dbReference type="PANTHER" id="PTHR46268:SF6">
    <property type="entry name" value="UNIVERSAL STRESS PROTEIN UP12"/>
    <property type="match status" value="1"/>
</dbReference>
<evidence type="ECO:0000259" key="2">
    <source>
        <dbReference type="Pfam" id="PF00582"/>
    </source>
</evidence>
<dbReference type="SUPFAM" id="SSF52402">
    <property type="entry name" value="Adenine nucleotide alpha hydrolases-like"/>
    <property type="match status" value="1"/>
</dbReference>
<protein>
    <submittedName>
        <fullName evidence="3">Universal stress protein</fullName>
    </submittedName>
</protein>
<evidence type="ECO:0000313" key="3">
    <source>
        <dbReference type="EMBL" id="MFD1863277.1"/>
    </source>
</evidence>
<feature type="domain" description="UspA" evidence="2">
    <location>
        <begin position="1"/>
        <end position="178"/>
    </location>
</feature>
<comment type="caution">
    <text evidence="3">The sequence shown here is derived from an EMBL/GenBank/DDBJ whole genome shotgun (WGS) entry which is preliminary data.</text>
</comment>
<dbReference type="PANTHER" id="PTHR46268">
    <property type="entry name" value="STRESS RESPONSE PROTEIN NHAX"/>
    <property type="match status" value="1"/>
</dbReference>
<organism evidence="3 4">
    <name type="scientific">Planococcus chinensis</name>
    <dbReference type="NCBI Taxonomy" id="272917"/>
    <lineage>
        <taxon>Bacteria</taxon>
        <taxon>Bacillati</taxon>
        <taxon>Bacillota</taxon>
        <taxon>Bacilli</taxon>
        <taxon>Bacillales</taxon>
        <taxon>Caryophanaceae</taxon>
        <taxon>Planococcus</taxon>
    </lineage>
</organism>
<dbReference type="InterPro" id="IPR006015">
    <property type="entry name" value="Universal_stress_UspA"/>
</dbReference>
<dbReference type="Gene3D" id="3.40.50.620">
    <property type="entry name" value="HUPs"/>
    <property type="match status" value="1"/>
</dbReference>
<proteinExistence type="inferred from homology"/>
<evidence type="ECO:0000313" key="4">
    <source>
        <dbReference type="Proteomes" id="UP001597273"/>
    </source>
</evidence>
<gene>
    <name evidence="3" type="ORF">ACFSDB_10155</name>
</gene>
<reference evidence="4" key="1">
    <citation type="journal article" date="2019" name="Int. J. Syst. Evol. Microbiol.">
        <title>The Global Catalogue of Microorganisms (GCM) 10K type strain sequencing project: providing services to taxonomists for standard genome sequencing and annotation.</title>
        <authorList>
            <consortium name="The Broad Institute Genomics Platform"/>
            <consortium name="The Broad Institute Genome Sequencing Center for Infectious Disease"/>
            <person name="Wu L."/>
            <person name="Ma J."/>
        </authorList>
    </citation>
    <scope>NUCLEOTIDE SEQUENCE [LARGE SCALE GENOMIC DNA]</scope>
    <source>
        <strain evidence="4">CGMCC 1.15475</strain>
    </source>
</reference>
<accession>A0ABW4QI66</accession>
<dbReference type="RefSeq" id="WP_204892974.1">
    <property type="nucleotide sequence ID" value="NZ_JBHUFW010000007.1"/>
</dbReference>